<dbReference type="GO" id="GO:0015074">
    <property type="term" value="P:DNA integration"/>
    <property type="evidence" value="ECO:0007669"/>
    <property type="project" value="InterPro"/>
</dbReference>
<feature type="coiled-coil region" evidence="4">
    <location>
        <begin position="288"/>
        <end position="322"/>
    </location>
</feature>
<dbReference type="PROSITE" id="PS51900">
    <property type="entry name" value="CB"/>
    <property type="match status" value="1"/>
</dbReference>
<dbReference type="PROSITE" id="PS51898">
    <property type="entry name" value="TYR_RECOMBINASE"/>
    <property type="match status" value="1"/>
</dbReference>
<dbReference type="GO" id="GO:0003677">
    <property type="term" value="F:DNA binding"/>
    <property type="evidence" value="ECO:0007669"/>
    <property type="project" value="UniProtKB-UniRule"/>
</dbReference>
<dbReference type="InterPro" id="IPR044068">
    <property type="entry name" value="CB"/>
</dbReference>
<evidence type="ECO:0008006" key="9">
    <source>
        <dbReference type="Google" id="ProtNLM"/>
    </source>
</evidence>
<keyword evidence="2" id="KW-0233">DNA recombination</keyword>
<dbReference type="EMBL" id="LR214951">
    <property type="protein sequence ID" value="VEU59260.1"/>
    <property type="molecule type" value="Genomic_DNA"/>
</dbReference>
<evidence type="ECO:0000259" key="6">
    <source>
        <dbReference type="PROSITE" id="PS51900"/>
    </source>
</evidence>
<dbReference type="GO" id="GO:0006310">
    <property type="term" value="P:DNA recombination"/>
    <property type="evidence" value="ECO:0007669"/>
    <property type="project" value="UniProtKB-KW"/>
</dbReference>
<keyword evidence="8" id="KW-1185">Reference proteome</keyword>
<evidence type="ECO:0000313" key="7">
    <source>
        <dbReference type="EMBL" id="VEU59260.1"/>
    </source>
</evidence>
<keyword evidence="1 3" id="KW-0238">DNA-binding</keyword>
<dbReference type="KEGG" id="mnu:NCTC10166_00219"/>
<evidence type="ECO:0000256" key="4">
    <source>
        <dbReference type="SAM" id="Coils"/>
    </source>
</evidence>
<dbReference type="InterPro" id="IPR013762">
    <property type="entry name" value="Integrase-like_cat_sf"/>
</dbReference>
<accession>A0A449A4P9</accession>
<evidence type="ECO:0000259" key="5">
    <source>
        <dbReference type="PROSITE" id="PS51898"/>
    </source>
</evidence>
<name>A0A449A4P9_9BACT</name>
<sequence length="331" mass="39684">MNFLKNNEKMIKLFLSTKQNYKTQKTYFSFLKRIILLEKITIKQINKYISSLNVRNNTKLLYMRVVKSFLRWCNKNQKQSFNVELLNTYNNDSREKRIFTTTEIEILTKELKIFNDKVLEFYFWMVYENAARINEIINADFENLNSDYFTTTQVLKTKHKQSQRVVGIPEYLVDIYLEINFNNLKINNSSLNSRMSKFFKFLSKRHPNKFKKHDINFQTLRTNKITQWAYLGYNSTQIANITGHIKTQTLDENYIIKNKLQAEHDLKLLMSDQENVNALDTKTLKSLVDNFNKKEKRFQNSLKKIKQENKALKKQLKEMLFILENNNIKIN</sequence>
<dbReference type="InterPro" id="IPR002104">
    <property type="entry name" value="Integrase_catalytic"/>
</dbReference>
<proteinExistence type="predicted"/>
<feature type="domain" description="Core-binding (CB)" evidence="6">
    <location>
        <begin position="5"/>
        <end position="74"/>
    </location>
</feature>
<evidence type="ECO:0000256" key="1">
    <source>
        <dbReference type="ARBA" id="ARBA00023125"/>
    </source>
</evidence>
<reference evidence="7 8" key="1">
    <citation type="submission" date="2019-01" db="EMBL/GenBank/DDBJ databases">
        <authorList>
            <consortium name="Pathogen Informatics"/>
        </authorList>
    </citation>
    <scope>NUCLEOTIDE SEQUENCE [LARGE SCALE GENOMIC DNA]</scope>
    <source>
        <strain evidence="7 8">NCTC10166</strain>
    </source>
</reference>
<feature type="domain" description="Tyr recombinase" evidence="5">
    <location>
        <begin position="94"/>
        <end position="270"/>
    </location>
</feature>
<dbReference type="RefSeq" id="WP_129719663.1">
    <property type="nucleotide sequence ID" value="NZ_LR214951.1"/>
</dbReference>
<protein>
    <recommendedName>
        <fullName evidence="9">Site-specific tyrosine recombinase XerC</fullName>
    </recommendedName>
</protein>
<keyword evidence="4" id="KW-0175">Coiled coil</keyword>
<dbReference type="InterPro" id="IPR011010">
    <property type="entry name" value="DNA_brk_join_enz"/>
</dbReference>
<evidence type="ECO:0000256" key="2">
    <source>
        <dbReference type="ARBA" id="ARBA00023172"/>
    </source>
</evidence>
<organism evidence="7 8">
    <name type="scientific">Mesomycoplasma neurolyticum</name>
    <dbReference type="NCBI Taxonomy" id="2120"/>
    <lineage>
        <taxon>Bacteria</taxon>
        <taxon>Bacillati</taxon>
        <taxon>Mycoplasmatota</taxon>
        <taxon>Mycoplasmoidales</taxon>
        <taxon>Metamycoplasmataceae</taxon>
        <taxon>Mesomycoplasma</taxon>
    </lineage>
</organism>
<dbReference type="AlphaFoldDB" id="A0A449A4P9"/>
<dbReference type="OrthoDB" id="395727at2"/>
<dbReference type="SUPFAM" id="SSF56349">
    <property type="entry name" value="DNA breaking-rejoining enzymes"/>
    <property type="match status" value="1"/>
</dbReference>
<evidence type="ECO:0000313" key="8">
    <source>
        <dbReference type="Proteomes" id="UP000289440"/>
    </source>
</evidence>
<dbReference type="Gene3D" id="1.10.443.10">
    <property type="entry name" value="Intergrase catalytic core"/>
    <property type="match status" value="1"/>
</dbReference>
<gene>
    <name evidence="7" type="ORF">NCTC10166_00219</name>
</gene>
<evidence type="ECO:0000256" key="3">
    <source>
        <dbReference type="PROSITE-ProRule" id="PRU01248"/>
    </source>
</evidence>
<dbReference type="Proteomes" id="UP000289440">
    <property type="component" value="Chromosome"/>
</dbReference>